<evidence type="ECO:0000313" key="2">
    <source>
        <dbReference type="Proteomes" id="UP000324800"/>
    </source>
</evidence>
<proteinExistence type="predicted"/>
<evidence type="ECO:0000313" key="1">
    <source>
        <dbReference type="EMBL" id="KAA6364228.1"/>
    </source>
</evidence>
<gene>
    <name evidence="1" type="ORF">EZS28_040246</name>
</gene>
<dbReference type="EMBL" id="SNRW01021920">
    <property type="protein sequence ID" value="KAA6364228.1"/>
    <property type="molecule type" value="Genomic_DNA"/>
</dbReference>
<comment type="caution">
    <text evidence="1">The sequence shown here is derived from an EMBL/GenBank/DDBJ whole genome shotgun (WGS) entry which is preliminary data.</text>
</comment>
<protein>
    <submittedName>
        <fullName evidence="1">Uncharacterized protein</fullName>
    </submittedName>
</protein>
<reference evidence="1 2" key="1">
    <citation type="submission" date="2019-03" db="EMBL/GenBank/DDBJ databases">
        <title>Single cell metagenomics reveals metabolic interactions within the superorganism composed of flagellate Streblomastix strix and complex community of Bacteroidetes bacteria on its surface.</title>
        <authorList>
            <person name="Treitli S.C."/>
            <person name="Kolisko M."/>
            <person name="Husnik F."/>
            <person name="Keeling P."/>
            <person name="Hampl V."/>
        </authorList>
    </citation>
    <scope>NUCLEOTIDE SEQUENCE [LARGE SCALE GENOMIC DNA]</scope>
    <source>
        <strain evidence="1">ST1C</strain>
    </source>
</reference>
<name>A0A5J4U1J5_9EUKA</name>
<dbReference type="AlphaFoldDB" id="A0A5J4U1J5"/>
<dbReference type="Proteomes" id="UP000324800">
    <property type="component" value="Unassembled WGS sequence"/>
</dbReference>
<sequence>MSRKLIARTNFNGLEDPTAQRTTNMSQATQKYYSKTVEGIEMSDHLQFWVGFSTACGPFYQFELVKDATALQRSVIYVREQVIISGNSLSDLCSKNTVCVTPLESIIEGKCH</sequence>
<accession>A0A5J4U1J5</accession>
<organism evidence="1 2">
    <name type="scientific">Streblomastix strix</name>
    <dbReference type="NCBI Taxonomy" id="222440"/>
    <lineage>
        <taxon>Eukaryota</taxon>
        <taxon>Metamonada</taxon>
        <taxon>Preaxostyla</taxon>
        <taxon>Oxymonadida</taxon>
        <taxon>Streblomastigidae</taxon>
        <taxon>Streblomastix</taxon>
    </lineage>
</organism>